<protein>
    <recommendedName>
        <fullName evidence="8">Zn(2)-C6 fungal-type domain-containing protein</fullName>
    </recommendedName>
</protein>
<evidence type="ECO:0000256" key="3">
    <source>
        <dbReference type="ARBA" id="ARBA00023015"/>
    </source>
</evidence>
<feature type="region of interest" description="Disordered" evidence="7">
    <location>
        <begin position="76"/>
        <end position="121"/>
    </location>
</feature>
<reference evidence="9 10" key="1">
    <citation type="submission" date="2023-08" db="EMBL/GenBank/DDBJ databases">
        <title>Black Yeasts Isolated from many extreme environments.</title>
        <authorList>
            <person name="Coleine C."/>
            <person name="Stajich J.E."/>
            <person name="Selbmann L."/>
        </authorList>
    </citation>
    <scope>NUCLEOTIDE SEQUENCE [LARGE SCALE GENOMIC DNA]</scope>
    <source>
        <strain evidence="9 10">CCFEE 5885</strain>
    </source>
</reference>
<evidence type="ECO:0000256" key="7">
    <source>
        <dbReference type="SAM" id="MobiDB-lite"/>
    </source>
</evidence>
<keyword evidence="5" id="KW-0804">Transcription</keyword>
<dbReference type="SUPFAM" id="SSF57701">
    <property type="entry name" value="Zn2/Cys6 DNA-binding domain"/>
    <property type="match status" value="1"/>
</dbReference>
<accession>A0ABR0KD73</accession>
<name>A0ABR0KD73_9EURO</name>
<dbReference type="CDD" id="cd12148">
    <property type="entry name" value="fungal_TF_MHR"/>
    <property type="match status" value="1"/>
</dbReference>
<feature type="compositionally biased region" description="Polar residues" evidence="7">
    <location>
        <begin position="668"/>
        <end position="684"/>
    </location>
</feature>
<dbReference type="PANTHER" id="PTHR31001">
    <property type="entry name" value="UNCHARACTERIZED TRANSCRIPTIONAL REGULATORY PROTEIN"/>
    <property type="match status" value="1"/>
</dbReference>
<dbReference type="SMART" id="SM00906">
    <property type="entry name" value="Fungal_trans"/>
    <property type="match status" value="1"/>
</dbReference>
<keyword evidence="3" id="KW-0805">Transcription regulation</keyword>
<evidence type="ECO:0000313" key="9">
    <source>
        <dbReference type="EMBL" id="KAK5093574.1"/>
    </source>
</evidence>
<sequence>MEAASAPRAGGRLNRPVYSCIRCSDRKVKCDRQNPCGACTKHNVRCEFHPLAPRKPGKRARDEKALRERLKRHEQLLNEQGIDPNEPPTPESLPGSGRTPGHASRPENTTGKTPEQEPRVTGNNLKEAAIDPLAPDSAGSDPIKSITKTQLLQQGGLARFVDNPLWTRVIEEIHDPEEAFDEDCREESEEDSHGYQDNNDLVLGVKSDAKCPHPPPEHIDQLWQTFVENVDPLTKIVHVPTLRPAIRKAMTDTAGVPKSFEALMFAIYSMAVLSLRDGECMTRLGEARKILLSRYISATKVALARANLMGTLSLVVLQALILHIFSIRDTYDPRTVWTLTGVALRIAEGMGLQRDGTSFDLPPFEAEIRRRIWWQLKMHDFRTTELTGLAKAKVLDREGENASQPPININDDQLYPAMTSLPEESNTPTDMVFVGLRSQLSSFAMKLHAKKKEEGIKWNWWDDAASTRDMAEKEAGLKGVEEIFETKYLRYCDPSDPLQFMAMLFARMAMNHGRFLVHHPRRWPSAGTTPESERQLVWGLSVKLLEQSDLVLSSRQLQRFSWHGPYFFPWPAFIHVIDTLRANPLMPEADKTWGLIESIYGSNEHLLSNTRKPIYIVVGNLTLKAYNARSMAIANAGGILPAAPEFITKLHHQRASAKAQKEVRNARKNQTGLNSAQAQTNENMTRTEDEMRSSQGTSEDYMSMQNLNLQQNLLQPNHNMETDPFWFTNGFNNNFMDTSNGFTNNTDYMLASPITSLDDIVTGDHMNWQQWDATLASLNMNICH</sequence>
<organism evidence="9 10">
    <name type="scientific">Lithohypha guttulata</name>
    <dbReference type="NCBI Taxonomy" id="1690604"/>
    <lineage>
        <taxon>Eukaryota</taxon>
        <taxon>Fungi</taxon>
        <taxon>Dikarya</taxon>
        <taxon>Ascomycota</taxon>
        <taxon>Pezizomycotina</taxon>
        <taxon>Eurotiomycetes</taxon>
        <taxon>Chaetothyriomycetidae</taxon>
        <taxon>Chaetothyriales</taxon>
        <taxon>Trichomeriaceae</taxon>
        <taxon>Lithohypha</taxon>
    </lineage>
</organism>
<keyword evidence="2" id="KW-0479">Metal-binding</keyword>
<evidence type="ECO:0000259" key="8">
    <source>
        <dbReference type="PROSITE" id="PS50048"/>
    </source>
</evidence>
<dbReference type="Proteomes" id="UP001345013">
    <property type="component" value="Unassembled WGS sequence"/>
</dbReference>
<dbReference type="InterPro" id="IPR007219">
    <property type="entry name" value="XnlR_reg_dom"/>
</dbReference>
<dbReference type="Gene3D" id="4.10.240.10">
    <property type="entry name" value="Zn(2)-C6 fungal-type DNA-binding domain"/>
    <property type="match status" value="1"/>
</dbReference>
<evidence type="ECO:0000256" key="5">
    <source>
        <dbReference type="ARBA" id="ARBA00023163"/>
    </source>
</evidence>
<proteinExistence type="predicted"/>
<dbReference type="PROSITE" id="PS50048">
    <property type="entry name" value="ZN2_CY6_FUNGAL_2"/>
    <property type="match status" value="1"/>
</dbReference>
<dbReference type="EMBL" id="JAVRRG010000041">
    <property type="protein sequence ID" value="KAK5093574.1"/>
    <property type="molecule type" value="Genomic_DNA"/>
</dbReference>
<dbReference type="Pfam" id="PF00172">
    <property type="entry name" value="Zn_clus"/>
    <property type="match status" value="1"/>
</dbReference>
<dbReference type="InterPro" id="IPR050613">
    <property type="entry name" value="Sec_Metabolite_Reg"/>
</dbReference>
<dbReference type="InterPro" id="IPR036864">
    <property type="entry name" value="Zn2-C6_fun-type_DNA-bd_sf"/>
</dbReference>
<keyword evidence="10" id="KW-1185">Reference proteome</keyword>
<evidence type="ECO:0000256" key="2">
    <source>
        <dbReference type="ARBA" id="ARBA00022723"/>
    </source>
</evidence>
<keyword evidence="4" id="KW-0238">DNA-binding</keyword>
<evidence type="ECO:0000256" key="6">
    <source>
        <dbReference type="ARBA" id="ARBA00023242"/>
    </source>
</evidence>
<evidence type="ECO:0000313" key="10">
    <source>
        <dbReference type="Proteomes" id="UP001345013"/>
    </source>
</evidence>
<feature type="region of interest" description="Disordered" evidence="7">
    <location>
        <begin position="663"/>
        <end position="688"/>
    </location>
</feature>
<comment type="subcellular location">
    <subcellularLocation>
        <location evidence="1">Nucleus</location>
    </subcellularLocation>
</comment>
<dbReference type="CDD" id="cd00067">
    <property type="entry name" value="GAL4"/>
    <property type="match status" value="1"/>
</dbReference>
<evidence type="ECO:0000256" key="1">
    <source>
        <dbReference type="ARBA" id="ARBA00004123"/>
    </source>
</evidence>
<feature type="domain" description="Zn(2)-C6 fungal-type" evidence="8">
    <location>
        <begin position="19"/>
        <end position="48"/>
    </location>
</feature>
<keyword evidence="6" id="KW-0539">Nucleus</keyword>
<dbReference type="SMART" id="SM00066">
    <property type="entry name" value="GAL4"/>
    <property type="match status" value="1"/>
</dbReference>
<dbReference type="PROSITE" id="PS00463">
    <property type="entry name" value="ZN2_CY6_FUNGAL_1"/>
    <property type="match status" value="1"/>
</dbReference>
<dbReference type="InterPro" id="IPR001138">
    <property type="entry name" value="Zn2Cys6_DnaBD"/>
</dbReference>
<comment type="caution">
    <text evidence="9">The sequence shown here is derived from an EMBL/GenBank/DDBJ whole genome shotgun (WGS) entry which is preliminary data.</text>
</comment>
<dbReference type="Pfam" id="PF04082">
    <property type="entry name" value="Fungal_trans"/>
    <property type="match status" value="1"/>
</dbReference>
<gene>
    <name evidence="9" type="ORF">LTR24_004126</name>
</gene>
<dbReference type="PANTHER" id="PTHR31001:SF85">
    <property type="entry name" value="ZN(II)2CYS6 TRANSCRIPTION FACTOR (EUROFUNG)"/>
    <property type="match status" value="1"/>
</dbReference>
<evidence type="ECO:0000256" key="4">
    <source>
        <dbReference type="ARBA" id="ARBA00023125"/>
    </source>
</evidence>